<keyword evidence="2" id="KW-1185">Reference proteome</keyword>
<dbReference type="SUPFAM" id="SSF48371">
    <property type="entry name" value="ARM repeat"/>
    <property type="match status" value="1"/>
</dbReference>
<dbReference type="STRING" id="1406840.Q763_12550"/>
<evidence type="ECO:0000313" key="2">
    <source>
        <dbReference type="Proteomes" id="UP000030129"/>
    </source>
</evidence>
<gene>
    <name evidence="1" type="ORF">Q763_12550</name>
</gene>
<dbReference type="PANTHER" id="PTHR34070">
    <property type="entry name" value="ARMADILLO-TYPE FOLD"/>
    <property type="match status" value="1"/>
</dbReference>
<dbReference type="PANTHER" id="PTHR34070:SF1">
    <property type="entry name" value="DNA ALKYLATION REPAIR PROTEIN"/>
    <property type="match status" value="1"/>
</dbReference>
<organism evidence="1 2">
    <name type="scientific">Flavobacterium beibuense F44-8</name>
    <dbReference type="NCBI Taxonomy" id="1406840"/>
    <lineage>
        <taxon>Bacteria</taxon>
        <taxon>Pseudomonadati</taxon>
        <taxon>Bacteroidota</taxon>
        <taxon>Flavobacteriia</taxon>
        <taxon>Flavobacteriales</taxon>
        <taxon>Flavobacteriaceae</taxon>
        <taxon>Flavobacterium</taxon>
    </lineage>
</organism>
<dbReference type="InterPro" id="IPR014825">
    <property type="entry name" value="DNA_alkylation"/>
</dbReference>
<evidence type="ECO:0008006" key="3">
    <source>
        <dbReference type="Google" id="ProtNLM"/>
    </source>
</evidence>
<reference evidence="1 2" key="1">
    <citation type="submission" date="2013-09" db="EMBL/GenBank/DDBJ databases">
        <authorList>
            <person name="Zeng Z."/>
            <person name="Chen C."/>
        </authorList>
    </citation>
    <scope>NUCLEOTIDE SEQUENCE [LARGE SCALE GENOMIC DNA]</scope>
    <source>
        <strain evidence="1 2">F44-8</strain>
    </source>
</reference>
<dbReference type="Proteomes" id="UP000030129">
    <property type="component" value="Unassembled WGS sequence"/>
</dbReference>
<accession>A0A0A2LIH8</accession>
<dbReference type="eggNOG" id="COG4912">
    <property type="taxonomic scope" value="Bacteria"/>
</dbReference>
<sequence>MTFIQELTAGFEANTNAENALYMHNYMRGLFTFYGLKTNDRRVIFKEACINHKDEIKTDCRNIAHALYAKEKRDYHYCAVELLTKELKKKFVKNDIHLIEFLTINHSWWDTVDVIAKYLVGGYLQQFPEETIAVIDGFSNSDNMWLNRTAILFQLGYKKDTNQAILFEQCLKHKHSNEFFIQKAIGWALHEYGKTNPDAVREFVTSASLKPLSTREALKNL</sequence>
<dbReference type="CDD" id="cd07064">
    <property type="entry name" value="AlkD_like_1"/>
    <property type="match status" value="1"/>
</dbReference>
<dbReference type="Pfam" id="PF08713">
    <property type="entry name" value="DNA_alkylation"/>
    <property type="match status" value="1"/>
</dbReference>
<comment type="caution">
    <text evidence="1">The sequence shown here is derived from an EMBL/GenBank/DDBJ whole genome shotgun (WGS) entry which is preliminary data.</text>
</comment>
<dbReference type="RefSeq" id="WP_035134713.1">
    <property type="nucleotide sequence ID" value="NZ_JRLV01000015.1"/>
</dbReference>
<dbReference type="InterPro" id="IPR016024">
    <property type="entry name" value="ARM-type_fold"/>
</dbReference>
<evidence type="ECO:0000313" key="1">
    <source>
        <dbReference type="EMBL" id="KGO79674.1"/>
    </source>
</evidence>
<dbReference type="Gene3D" id="1.25.10.90">
    <property type="match status" value="1"/>
</dbReference>
<name>A0A0A2LIH8_9FLAO</name>
<dbReference type="EMBL" id="JRLV01000015">
    <property type="protein sequence ID" value="KGO79674.1"/>
    <property type="molecule type" value="Genomic_DNA"/>
</dbReference>
<protein>
    <recommendedName>
        <fullName evidence="3">DNA alkylation repair protein</fullName>
    </recommendedName>
</protein>
<proteinExistence type="predicted"/>
<dbReference type="AlphaFoldDB" id="A0A0A2LIH8"/>